<sequence>MKVVVVGAGIAGLCTAVGLASTGARVTVVERAPEVRGGGAGLSIFGNGVRALEALGMRSVLGGAAAPTPPTSGTRTPDGRWLSRFDPASLTDMRVVRRTDLHAALLAAAADVVDIRTGSGVDDAVPDRGLVRLSDGTEIGDCDLIVGADGLRSRVRAAVVEDPGVRRCGYSAWRAITTTPVSVDAAGETTGRGARFGIAPLPDGHVYWFASVSDDGGDSAGGLDAVRQRFSGWHRPIGELLDATDPATVGYLPIEELAKPLPTFVRAGRGCASVLIGDAAHAMTPNLGQGANQAMEDAATLTALVRRHGRGDLDEALRTYDRLRRPRTQRIVRQASMIGRVGQLRAGPAVWARDLALRMTPDAVLNAQMRRVQRWQPPEV</sequence>
<dbReference type="PANTHER" id="PTHR13789">
    <property type="entry name" value="MONOOXYGENASE"/>
    <property type="match status" value="1"/>
</dbReference>
<gene>
    <name evidence="4" type="ORF">L2299_07340</name>
    <name evidence="5" type="ORF">P9A14_19190</name>
</gene>
<dbReference type="EMBL" id="JAKJLQ010000004">
    <property type="protein sequence ID" value="MDF6100864.1"/>
    <property type="molecule type" value="Genomic_DNA"/>
</dbReference>
<organism evidence="5 7">
    <name type="scientific">Gordonia hongkongensis</name>
    <dbReference type="NCBI Taxonomy" id="1701090"/>
    <lineage>
        <taxon>Bacteria</taxon>
        <taxon>Bacillati</taxon>
        <taxon>Actinomycetota</taxon>
        <taxon>Actinomycetes</taxon>
        <taxon>Mycobacteriales</taxon>
        <taxon>Gordoniaceae</taxon>
        <taxon>Gordonia</taxon>
    </lineage>
</organism>
<proteinExistence type="predicted"/>
<dbReference type="AlphaFoldDB" id="A0AAX3TFT3"/>
<keyword evidence="1" id="KW-0560">Oxidoreductase</keyword>
<evidence type="ECO:0000313" key="4">
    <source>
        <dbReference type="EMBL" id="MDF6100864.1"/>
    </source>
</evidence>
<dbReference type="InterPro" id="IPR050493">
    <property type="entry name" value="FAD-dep_Monooxygenase_BioMet"/>
</dbReference>
<evidence type="ECO:0000313" key="7">
    <source>
        <dbReference type="Proteomes" id="UP001213504"/>
    </source>
</evidence>
<dbReference type="Proteomes" id="UP001213504">
    <property type="component" value="Chromosome"/>
</dbReference>
<dbReference type="Pfam" id="PF01494">
    <property type="entry name" value="FAD_binding_3"/>
    <property type="match status" value="2"/>
</dbReference>
<dbReference type="PANTHER" id="PTHR13789:SF309">
    <property type="entry name" value="PUTATIVE (AFU_ORTHOLOGUE AFUA_6G14510)-RELATED"/>
    <property type="match status" value="1"/>
</dbReference>
<reference evidence="4" key="1">
    <citation type="journal article" date="2022" name="Data Brief">
        <title>Draft genome sequence data of Gordonia hongkongensis strain EUFUS-Z928 isolated from the octocoral Eunicea fusca.</title>
        <authorList>
            <person name="Sanchez-Suarez J."/>
            <person name="Diaz L."/>
            <person name="Melo-Bolivar J."/>
            <person name="Villamil L."/>
        </authorList>
    </citation>
    <scope>NUCLEOTIDE SEQUENCE</scope>
    <source>
        <strain evidence="4">EUFUS-Z928</strain>
    </source>
</reference>
<reference evidence="4" key="2">
    <citation type="submission" date="2022-01" db="EMBL/GenBank/DDBJ databases">
        <authorList>
            <person name="Sanchez-Suarez J."/>
            <person name="Villamil L."/>
            <person name="Diaz L.E."/>
        </authorList>
    </citation>
    <scope>NUCLEOTIDE SEQUENCE</scope>
    <source>
        <strain evidence="4">EUFUS-Z928</strain>
    </source>
</reference>
<dbReference type="SUPFAM" id="SSF51905">
    <property type="entry name" value="FAD/NAD(P)-binding domain"/>
    <property type="match status" value="1"/>
</dbReference>
<feature type="domain" description="FAD-binding" evidence="3">
    <location>
        <begin position="2"/>
        <end position="164"/>
    </location>
</feature>
<protein>
    <submittedName>
        <fullName evidence="5">FAD-dependent oxidoreductase</fullName>
    </submittedName>
</protein>
<dbReference type="GO" id="GO:0071949">
    <property type="term" value="F:FAD binding"/>
    <property type="evidence" value="ECO:0007669"/>
    <property type="project" value="InterPro"/>
</dbReference>
<dbReference type="RefSeq" id="WP_058249972.1">
    <property type="nucleotide sequence ID" value="NZ_CBDRMI010000002.1"/>
</dbReference>
<evidence type="ECO:0000313" key="6">
    <source>
        <dbReference type="Proteomes" id="UP001152308"/>
    </source>
</evidence>
<keyword evidence="2" id="KW-0503">Monooxygenase</keyword>
<dbReference type="InterPro" id="IPR002938">
    <property type="entry name" value="FAD-bd"/>
</dbReference>
<feature type="domain" description="FAD-binding" evidence="3">
    <location>
        <begin position="274"/>
        <end position="335"/>
    </location>
</feature>
<name>A0AAX3TFT3_9ACTN</name>
<evidence type="ECO:0000259" key="3">
    <source>
        <dbReference type="Pfam" id="PF01494"/>
    </source>
</evidence>
<dbReference type="EMBL" id="CP121270">
    <property type="protein sequence ID" value="WFP27322.1"/>
    <property type="molecule type" value="Genomic_DNA"/>
</dbReference>
<evidence type="ECO:0000256" key="2">
    <source>
        <dbReference type="ARBA" id="ARBA00023033"/>
    </source>
</evidence>
<dbReference type="GO" id="GO:0004497">
    <property type="term" value="F:monooxygenase activity"/>
    <property type="evidence" value="ECO:0007669"/>
    <property type="project" value="UniProtKB-KW"/>
</dbReference>
<keyword evidence="6" id="KW-1185">Reference proteome</keyword>
<dbReference type="InterPro" id="IPR036188">
    <property type="entry name" value="FAD/NAD-bd_sf"/>
</dbReference>
<evidence type="ECO:0000313" key="5">
    <source>
        <dbReference type="EMBL" id="WFP27322.1"/>
    </source>
</evidence>
<evidence type="ECO:0000256" key="1">
    <source>
        <dbReference type="ARBA" id="ARBA00023002"/>
    </source>
</evidence>
<dbReference type="PRINTS" id="PR00420">
    <property type="entry name" value="RNGMNOXGNASE"/>
</dbReference>
<dbReference type="Proteomes" id="UP001152308">
    <property type="component" value="Unassembled WGS sequence"/>
</dbReference>
<dbReference type="Gene3D" id="3.50.50.60">
    <property type="entry name" value="FAD/NAD(P)-binding domain"/>
    <property type="match status" value="1"/>
</dbReference>
<reference evidence="5" key="3">
    <citation type="submission" date="2023-04" db="EMBL/GenBank/DDBJ databases">
        <title>Complete genome sequence of a phthalic acid esters degrading bacterial strain.</title>
        <authorList>
            <person name="Weng L."/>
            <person name="Jia Y."/>
            <person name="Ren L."/>
        </authorList>
    </citation>
    <scope>NUCLEOTIDE SEQUENCE</scope>
    <source>
        <strain evidence="5">RL-LY01</strain>
    </source>
</reference>
<accession>A0AAX3TFT3</accession>